<gene>
    <name evidence="4" type="ORF">DK849_02115</name>
</gene>
<dbReference type="OrthoDB" id="9799835at2"/>
<dbReference type="EMBL" id="CP030103">
    <property type="protein sequence ID" value="AWX42849.1"/>
    <property type="molecule type" value="Genomic_DNA"/>
</dbReference>
<sequence>MNKKQLITKTSEVTGHSQVLIETIFNHMQAIIAEELAKEEKVSISGFGTFSAVKKEEKERENYFTKQKIVVAAKIEPKFKFSSVFKDELNKN</sequence>
<dbReference type="InterPro" id="IPR000119">
    <property type="entry name" value="Hist_DNA-bd"/>
</dbReference>
<evidence type="ECO:0000256" key="1">
    <source>
        <dbReference type="ARBA" id="ARBA00023067"/>
    </source>
</evidence>
<evidence type="ECO:0000313" key="4">
    <source>
        <dbReference type="EMBL" id="AWX42849.1"/>
    </source>
</evidence>
<protein>
    <submittedName>
        <fullName evidence="4">HU family DNA-binding protein</fullName>
    </submittedName>
</protein>
<evidence type="ECO:0000256" key="3">
    <source>
        <dbReference type="RuleBase" id="RU003939"/>
    </source>
</evidence>
<keyword evidence="2 4" id="KW-0238">DNA-binding</keyword>
<dbReference type="SMART" id="SM00411">
    <property type="entry name" value="BHL"/>
    <property type="match status" value="1"/>
</dbReference>
<dbReference type="AlphaFoldDB" id="A0A2Z4LM77"/>
<dbReference type="InterPro" id="IPR010992">
    <property type="entry name" value="IHF-like_DNA-bd_dom_sf"/>
</dbReference>
<dbReference type="Proteomes" id="UP000249865">
    <property type="component" value="Chromosome"/>
</dbReference>
<dbReference type="PANTHER" id="PTHR33175:SF3">
    <property type="entry name" value="DNA-BINDING PROTEIN HU-BETA"/>
    <property type="match status" value="1"/>
</dbReference>
<evidence type="ECO:0000313" key="5">
    <source>
        <dbReference type="Proteomes" id="UP000249865"/>
    </source>
</evidence>
<evidence type="ECO:0000256" key="2">
    <source>
        <dbReference type="ARBA" id="ARBA00023125"/>
    </source>
</evidence>
<dbReference type="PANTHER" id="PTHR33175">
    <property type="entry name" value="DNA-BINDING PROTEIN HU"/>
    <property type="match status" value="1"/>
</dbReference>
<organism evidence="4 5">
    <name type="scientific">Metamycoplasma cloacale</name>
    <dbReference type="NCBI Taxonomy" id="92401"/>
    <lineage>
        <taxon>Bacteria</taxon>
        <taxon>Bacillati</taxon>
        <taxon>Mycoplasmatota</taxon>
        <taxon>Mycoplasmoidales</taxon>
        <taxon>Metamycoplasmataceae</taxon>
        <taxon>Metamycoplasma</taxon>
    </lineage>
</organism>
<dbReference type="GO" id="GO:0003677">
    <property type="term" value="F:DNA binding"/>
    <property type="evidence" value="ECO:0007669"/>
    <property type="project" value="UniProtKB-KW"/>
</dbReference>
<proteinExistence type="inferred from homology"/>
<reference evidence="5" key="1">
    <citation type="submission" date="2018-06" db="EMBL/GenBank/DDBJ databases">
        <title>Complete genome sequences of Mycoplasma anatis, M. anseris and M. cloacale type strains.</title>
        <authorList>
            <person name="Grozner D."/>
            <person name="Forro B."/>
            <person name="Sulyok K.M."/>
            <person name="Marton S."/>
            <person name="Kreizinger Z."/>
            <person name="Banyai K."/>
            <person name="Gyuranecz M."/>
        </authorList>
    </citation>
    <scope>NUCLEOTIDE SEQUENCE [LARGE SCALE GENOMIC DNA]</scope>
    <source>
        <strain evidence="5">NCTC 10199</strain>
    </source>
</reference>
<dbReference type="KEGG" id="mclo:DK849_02115"/>
<name>A0A2Z4LM77_9BACT</name>
<dbReference type="Pfam" id="PF00216">
    <property type="entry name" value="Bac_DNA_binding"/>
    <property type="match status" value="1"/>
</dbReference>
<dbReference type="GO" id="GO:0030261">
    <property type="term" value="P:chromosome condensation"/>
    <property type="evidence" value="ECO:0007669"/>
    <property type="project" value="UniProtKB-KW"/>
</dbReference>
<dbReference type="SUPFAM" id="SSF47729">
    <property type="entry name" value="IHF-like DNA-binding proteins"/>
    <property type="match status" value="1"/>
</dbReference>
<dbReference type="GO" id="GO:0030527">
    <property type="term" value="F:structural constituent of chromatin"/>
    <property type="evidence" value="ECO:0007669"/>
    <property type="project" value="InterPro"/>
</dbReference>
<accession>A0A2Z4LM77</accession>
<comment type="similarity">
    <text evidence="3">Belongs to the bacterial histone-like protein family.</text>
</comment>
<keyword evidence="5" id="KW-1185">Reference proteome</keyword>
<dbReference type="RefSeq" id="WP_029330323.1">
    <property type="nucleotide sequence ID" value="NZ_CP030103.1"/>
</dbReference>
<keyword evidence="1" id="KW-0226">DNA condensation</keyword>
<dbReference type="Gene3D" id="4.10.520.10">
    <property type="entry name" value="IHF-like DNA-binding proteins"/>
    <property type="match status" value="1"/>
</dbReference>